<feature type="region of interest" description="Disordered" evidence="25">
    <location>
        <begin position="521"/>
        <end position="586"/>
    </location>
</feature>
<dbReference type="PANTHER" id="PTHR24056">
    <property type="entry name" value="CELL DIVISION PROTEIN KINASE"/>
    <property type="match status" value="1"/>
</dbReference>
<evidence type="ECO:0000259" key="26">
    <source>
        <dbReference type="PROSITE" id="PS50011"/>
    </source>
</evidence>
<protein>
    <recommendedName>
        <fullName evidence="17">Cyclin-dependent kinase 2 homolog</fullName>
        <ecNumber evidence="5">2.7.11.22</ecNumber>
        <ecNumber evidence="4">2.7.11.23</ecNumber>
    </recommendedName>
    <alternativeName>
        <fullName evidence="18">Cell division control protein 2 homolog</fullName>
    </alternativeName>
    <alternativeName>
        <fullName evidence="19">cdc2-related kinase 2</fullName>
    </alternativeName>
</protein>
<evidence type="ECO:0000256" key="3">
    <source>
        <dbReference type="ARBA" id="ARBA00006485"/>
    </source>
</evidence>
<dbReference type="InterPro" id="IPR008271">
    <property type="entry name" value="Ser/Thr_kinase_AS"/>
</dbReference>
<keyword evidence="27" id="KW-1185">Reference proteome</keyword>
<evidence type="ECO:0000256" key="23">
    <source>
        <dbReference type="PROSITE-ProRule" id="PRU10141"/>
    </source>
</evidence>
<evidence type="ECO:0000256" key="11">
    <source>
        <dbReference type="ARBA" id="ARBA00022776"/>
    </source>
</evidence>
<dbReference type="PROSITE" id="PS00107">
    <property type="entry name" value="PROTEIN_KINASE_ATP"/>
    <property type="match status" value="1"/>
</dbReference>
<keyword evidence="11" id="KW-0498">Mitosis</keyword>
<evidence type="ECO:0000256" key="22">
    <source>
        <dbReference type="ARBA" id="ARBA00049280"/>
    </source>
</evidence>
<feature type="coiled-coil region" evidence="24">
    <location>
        <begin position="145"/>
        <end position="172"/>
    </location>
</feature>
<evidence type="ECO:0000256" key="16">
    <source>
        <dbReference type="ARBA" id="ARBA00038543"/>
    </source>
</evidence>
<keyword evidence="14" id="KW-0460">Magnesium</keyword>
<dbReference type="Pfam" id="PF00069">
    <property type="entry name" value="Pkinase"/>
    <property type="match status" value="1"/>
</dbReference>
<reference evidence="28" key="1">
    <citation type="submission" date="2025-08" db="UniProtKB">
        <authorList>
            <consortium name="RefSeq"/>
        </authorList>
    </citation>
    <scope>IDENTIFICATION</scope>
</reference>
<dbReference type="Gene3D" id="3.30.200.20">
    <property type="entry name" value="Phosphorylase Kinase, domain 1"/>
    <property type="match status" value="1"/>
</dbReference>
<dbReference type="Gene3D" id="1.10.510.10">
    <property type="entry name" value="Transferase(Phosphotransferase) domain 1"/>
    <property type="match status" value="1"/>
</dbReference>
<dbReference type="GeneID" id="34623555"/>
<evidence type="ECO:0000256" key="8">
    <source>
        <dbReference type="ARBA" id="ARBA00022679"/>
    </source>
</evidence>
<evidence type="ECO:0000256" key="25">
    <source>
        <dbReference type="SAM" id="MobiDB-lite"/>
    </source>
</evidence>
<evidence type="ECO:0000313" key="28">
    <source>
        <dbReference type="RefSeq" id="XP_026191657.1"/>
    </source>
</evidence>
<dbReference type="InterPro" id="IPR011009">
    <property type="entry name" value="Kinase-like_dom_sf"/>
</dbReference>
<evidence type="ECO:0000256" key="13">
    <source>
        <dbReference type="ARBA" id="ARBA00022840"/>
    </source>
</evidence>
<evidence type="ECO:0000256" key="20">
    <source>
        <dbReference type="ARBA" id="ARBA00047811"/>
    </source>
</evidence>
<dbReference type="GO" id="GO:0005524">
    <property type="term" value="F:ATP binding"/>
    <property type="evidence" value="ECO:0007669"/>
    <property type="project" value="UniProtKB-UniRule"/>
</dbReference>
<evidence type="ECO:0000256" key="6">
    <source>
        <dbReference type="ARBA" id="ARBA00022527"/>
    </source>
</evidence>
<evidence type="ECO:0000256" key="19">
    <source>
        <dbReference type="ARBA" id="ARBA00042858"/>
    </source>
</evidence>
<dbReference type="SMART" id="SM00220">
    <property type="entry name" value="S_TKc"/>
    <property type="match status" value="1"/>
</dbReference>
<dbReference type="GO" id="GO:0004693">
    <property type="term" value="F:cyclin-dependent protein serine/threonine kinase activity"/>
    <property type="evidence" value="ECO:0007669"/>
    <property type="project" value="UniProtKB-EC"/>
</dbReference>
<dbReference type="EC" id="2.7.11.22" evidence="5"/>
<evidence type="ECO:0000256" key="2">
    <source>
        <dbReference type="ARBA" id="ARBA00004496"/>
    </source>
</evidence>
<comment type="cofactor">
    <cofactor evidence="1">
        <name>Mg(2+)</name>
        <dbReference type="ChEBI" id="CHEBI:18420"/>
    </cofactor>
</comment>
<evidence type="ECO:0000256" key="7">
    <source>
        <dbReference type="ARBA" id="ARBA00022618"/>
    </source>
</evidence>
<dbReference type="PROSITE" id="PS00108">
    <property type="entry name" value="PROTEIN_KINASE_ST"/>
    <property type="match status" value="1"/>
</dbReference>
<feature type="compositionally biased region" description="Low complexity" evidence="25">
    <location>
        <begin position="524"/>
        <end position="537"/>
    </location>
</feature>
<keyword evidence="24" id="KW-0175">Coiled coil</keyword>
<evidence type="ECO:0000256" key="1">
    <source>
        <dbReference type="ARBA" id="ARBA00001946"/>
    </source>
</evidence>
<feature type="domain" description="Protein kinase" evidence="26">
    <location>
        <begin position="49"/>
        <end position="424"/>
    </location>
</feature>
<dbReference type="GO" id="GO:0051301">
    <property type="term" value="P:cell division"/>
    <property type="evidence" value="ECO:0007669"/>
    <property type="project" value="UniProtKB-KW"/>
</dbReference>
<dbReference type="OrthoDB" id="1732493at2759"/>
<evidence type="ECO:0000256" key="10">
    <source>
        <dbReference type="ARBA" id="ARBA00022741"/>
    </source>
</evidence>
<evidence type="ECO:0000256" key="21">
    <source>
        <dbReference type="ARBA" id="ARBA00048367"/>
    </source>
</evidence>
<keyword evidence="15" id="KW-0131">Cell cycle</keyword>
<dbReference type="GO" id="GO:0046872">
    <property type="term" value="F:metal ion binding"/>
    <property type="evidence" value="ECO:0007669"/>
    <property type="project" value="UniProtKB-KW"/>
</dbReference>
<sequence length="675" mass="74253">MRSTGAYLGITAKSVVEDLIMQEFTVDLIQQVIPFRSPNPLEDPREHRLRLVERLGGGTYGDVYRAVEEPEDGVGGGETFAVKYYVDETRTVTEEGLGCTTIRELSTISSCGTHPNLVRMRYLFIDQLPRLVDNINQQRIHWARRQHAAADRESQEQLRRDLQAQLAVEELKPTQVFVFAAYELCEGGDLKKLLAKQREAKPATGVSPEWGLPLKHAKLLAFQLLNGLAFLHNEKLCHRDLKPDNLMLTSVNENCVLKIGDLGLCRSFRANAGEVTPTVCTIYYRPLEVLLGRMRIDDGSGNEEQGVHYGLGADIWGAGCIIAEMLRGIPLFKGTQEFEVLIRVTKILGTPTEAEWTNCTALQHYPFGNRGESHFFSEHDKRANLNAVLFGKLDLDGLDLLARMLDFNPHTRISAQEALSHQWFTDVAFGQLDGVGVYNWFVDVLKFRLGEKTYAAMEKHTPGCLSTSKVSHILCQRGYRGAVIQRIDRVFAEVGGFQESEQSHHWKQVVAAEKLARVRRQRRQAGAASATSGASGVPQSEQENAPNHGNLQTTPYPTTRISSKSQAGSSGPPPSAGPTRKGQSLGFQHEECAKYSWPAERGIASLLFSNIPLAGSKVSTESSAGAVVPRGAPQQAEDEPQPVDCASIAAAIARASQDMGDLPALSESATEHGES</sequence>
<dbReference type="SUPFAM" id="SSF56112">
    <property type="entry name" value="Protein kinase-like (PK-like)"/>
    <property type="match status" value="1"/>
</dbReference>
<evidence type="ECO:0000256" key="5">
    <source>
        <dbReference type="ARBA" id="ARBA00012425"/>
    </source>
</evidence>
<evidence type="ECO:0000256" key="9">
    <source>
        <dbReference type="ARBA" id="ARBA00022723"/>
    </source>
</evidence>
<keyword evidence="9" id="KW-0479">Metal-binding</keyword>
<organism evidence="27 28">
    <name type="scientific">Cyclospora cayetanensis</name>
    <dbReference type="NCBI Taxonomy" id="88456"/>
    <lineage>
        <taxon>Eukaryota</taxon>
        <taxon>Sar</taxon>
        <taxon>Alveolata</taxon>
        <taxon>Apicomplexa</taxon>
        <taxon>Conoidasida</taxon>
        <taxon>Coccidia</taxon>
        <taxon>Eucoccidiorida</taxon>
        <taxon>Eimeriorina</taxon>
        <taxon>Eimeriidae</taxon>
        <taxon>Cyclospora</taxon>
    </lineage>
</organism>
<keyword evidence="6" id="KW-0723">Serine/threonine-protein kinase</keyword>
<evidence type="ECO:0000256" key="24">
    <source>
        <dbReference type="SAM" id="Coils"/>
    </source>
</evidence>
<dbReference type="AlphaFoldDB" id="A0A6P6RW91"/>
<keyword evidence="8" id="KW-0808">Transferase</keyword>
<dbReference type="Proteomes" id="UP000515125">
    <property type="component" value="Unplaced"/>
</dbReference>
<comment type="subcellular location">
    <subcellularLocation>
        <location evidence="2">Cytoplasm</location>
    </subcellularLocation>
</comment>
<feature type="binding site" evidence="23">
    <location>
        <position position="83"/>
    </location>
    <ligand>
        <name>ATP</name>
        <dbReference type="ChEBI" id="CHEBI:30616"/>
    </ligand>
</feature>
<evidence type="ECO:0000256" key="12">
    <source>
        <dbReference type="ARBA" id="ARBA00022777"/>
    </source>
</evidence>
<name>A0A6P6RW91_9EIME</name>
<dbReference type="InterPro" id="IPR017441">
    <property type="entry name" value="Protein_kinase_ATP_BS"/>
</dbReference>
<dbReference type="GO" id="GO:0005634">
    <property type="term" value="C:nucleus"/>
    <property type="evidence" value="ECO:0007669"/>
    <property type="project" value="TreeGrafter"/>
</dbReference>
<comment type="subunit">
    <text evidence="16">May form a complex composed of at least the catalytic subunit CRK2 and a cyclin.</text>
</comment>
<keyword evidence="10 23" id="KW-0547">Nucleotide-binding</keyword>
<feature type="region of interest" description="Disordered" evidence="25">
    <location>
        <begin position="621"/>
        <end position="641"/>
    </location>
</feature>
<dbReference type="InterPro" id="IPR050108">
    <property type="entry name" value="CDK"/>
</dbReference>
<proteinExistence type="inferred from homology"/>
<dbReference type="RefSeq" id="XP_026191657.1">
    <property type="nucleotide sequence ID" value="XM_026335872.1"/>
</dbReference>
<dbReference type="GO" id="GO:0005737">
    <property type="term" value="C:cytoplasm"/>
    <property type="evidence" value="ECO:0007669"/>
    <property type="project" value="UniProtKB-SubCell"/>
</dbReference>
<evidence type="ECO:0000256" key="15">
    <source>
        <dbReference type="ARBA" id="ARBA00023306"/>
    </source>
</evidence>
<comment type="catalytic activity">
    <reaction evidence="21">
        <text>L-seryl-[protein] + ATP = O-phospho-L-seryl-[protein] + ADP + H(+)</text>
        <dbReference type="Rhea" id="RHEA:17989"/>
        <dbReference type="Rhea" id="RHEA-COMP:9863"/>
        <dbReference type="Rhea" id="RHEA-COMP:11604"/>
        <dbReference type="ChEBI" id="CHEBI:15378"/>
        <dbReference type="ChEBI" id="CHEBI:29999"/>
        <dbReference type="ChEBI" id="CHEBI:30616"/>
        <dbReference type="ChEBI" id="CHEBI:83421"/>
        <dbReference type="ChEBI" id="CHEBI:456216"/>
        <dbReference type="EC" id="2.7.11.22"/>
    </reaction>
</comment>
<evidence type="ECO:0000256" key="14">
    <source>
        <dbReference type="ARBA" id="ARBA00022842"/>
    </source>
</evidence>
<comment type="catalytic activity">
    <reaction evidence="20">
        <text>L-threonyl-[protein] + ATP = O-phospho-L-threonyl-[protein] + ADP + H(+)</text>
        <dbReference type="Rhea" id="RHEA:46608"/>
        <dbReference type="Rhea" id="RHEA-COMP:11060"/>
        <dbReference type="Rhea" id="RHEA-COMP:11605"/>
        <dbReference type="ChEBI" id="CHEBI:15378"/>
        <dbReference type="ChEBI" id="CHEBI:30013"/>
        <dbReference type="ChEBI" id="CHEBI:30616"/>
        <dbReference type="ChEBI" id="CHEBI:61977"/>
        <dbReference type="ChEBI" id="CHEBI:456216"/>
        <dbReference type="EC" id="2.7.11.22"/>
    </reaction>
</comment>
<evidence type="ECO:0000256" key="17">
    <source>
        <dbReference type="ARBA" id="ARBA00039612"/>
    </source>
</evidence>
<dbReference type="FunFam" id="1.10.510.10:FF:000624">
    <property type="entry name" value="Mitogen-activated protein kinase"/>
    <property type="match status" value="1"/>
</dbReference>
<dbReference type="PANTHER" id="PTHR24056:SF46">
    <property type="entry name" value="CYCLIN-DEPENDENT KINASE 5"/>
    <property type="match status" value="1"/>
</dbReference>
<evidence type="ECO:0000256" key="18">
    <source>
        <dbReference type="ARBA" id="ARBA00041902"/>
    </source>
</evidence>
<dbReference type="EC" id="2.7.11.23" evidence="4"/>
<accession>A0A6P6RW91</accession>
<gene>
    <name evidence="28" type="primary">LOC34623555</name>
</gene>
<keyword evidence="13 23" id="KW-0067">ATP-binding</keyword>
<evidence type="ECO:0000256" key="4">
    <source>
        <dbReference type="ARBA" id="ARBA00012409"/>
    </source>
</evidence>
<dbReference type="PROSITE" id="PS50011">
    <property type="entry name" value="PROTEIN_KINASE_DOM"/>
    <property type="match status" value="1"/>
</dbReference>
<comment type="similarity">
    <text evidence="3">Belongs to the protein kinase superfamily. CMGC Ser/Thr protein kinase family. CDC2/CDKX subfamily.</text>
</comment>
<dbReference type="InterPro" id="IPR000719">
    <property type="entry name" value="Prot_kinase_dom"/>
</dbReference>
<keyword evidence="12" id="KW-0418">Kinase</keyword>
<feature type="compositionally biased region" description="Polar residues" evidence="25">
    <location>
        <begin position="538"/>
        <end position="561"/>
    </location>
</feature>
<comment type="catalytic activity">
    <reaction evidence="22">
        <text>[DNA-directed RNA polymerase] + ATP = phospho-[DNA-directed RNA polymerase] + ADP + H(+)</text>
        <dbReference type="Rhea" id="RHEA:10216"/>
        <dbReference type="Rhea" id="RHEA-COMP:11321"/>
        <dbReference type="Rhea" id="RHEA-COMP:11322"/>
        <dbReference type="ChEBI" id="CHEBI:15378"/>
        <dbReference type="ChEBI" id="CHEBI:30616"/>
        <dbReference type="ChEBI" id="CHEBI:43176"/>
        <dbReference type="ChEBI" id="CHEBI:68546"/>
        <dbReference type="ChEBI" id="CHEBI:456216"/>
        <dbReference type="EC" id="2.7.11.23"/>
    </reaction>
</comment>
<evidence type="ECO:0000313" key="27">
    <source>
        <dbReference type="Proteomes" id="UP000515125"/>
    </source>
</evidence>
<dbReference type="GO" id="GO:0008353">
    <property type="term" value="F:RNA polymerase II CTD heptapeptide repeat kinase activity"/>
    <property type="evidence" value="ECO:0007669"/>
    <property type="project" value="UniProtKB-EC"/>
</dbReference>
<keyword evidence="7" id="KW-0132">Cell division</keyword>